<comment type="subcellular location">
    <subcellularLocation>
        <location evidence="1">Cell membrane</location>
        <topology evidence="1">Multi-pass membrane protein</topology>
    </subcellularLocation>
</comment>
<sequence length="453" mass="47890">MTQAAKKRADRDLTKGSLPKHIVRLAGPMALGILAIMTMNIVDTYFVGQLGTDQLAAMSFTFPVVFFLSSLTLGMGVGVTSVVSRAVGRKDHPKARRVTTDALALATIVVAVISVAGYLTIEPIFTMLGAAPKLMPLITEYMSIWYFGAAFLVVPMIGNAAIRSTGDTRTPALIMLGVAGLNMLLDPLFIFGVGDWEGWGIGGAATASVVSRGVALVAAFWILRRREDLISFEMPDMTEVLQSWREVMRVGAPAGATRSVVPLTNAFITALIAGFGTEAVAGYGAATRVEAFALVLSNGLTASLGPLVGQNWGAHQKDRVYKAIIYTCTAVAAVSVAIWGLLYGFAEPIGDLFTDSDEAIAVFVLFVAIVPLGHALQGTFRAMSNAWNAIDRPFPAAALSLLRTVGLIAPFAWLGAEFFGISGMFWGIMLANATAGLVAIVAAKPVIESTDHE</sequence>
<dbReference type="RefSeq" id="WP_141199002.1">
    <property type="nucleotide sequence ID" value="NZ_CP041186.1"/>
</dbReference>
<evidence type="ECO:0000256" key="5">
    <source>
        <dbReference type="ARBA" id="ARBA00022989"/>
    </source>
</evidence>
<feature type="transmembrane region" description="Helical" evidence="7">
    <location>
        <begin position="62"/>
        <end position="83"/>
    </location>
</feature>
<evidence type="ECO:0000256" key="7">
    <source>
        <dbReference type="SAM" id="Phobius"/>
    </source>
</evidence>
<dbReference type="NCBIfam" id="TIGR00797">
    <property type="entry name" value="matE"/>
    <property type="match status" value="1"/>
</dbReference>
<dbReference type="PANTHER" id="PTHR43549:SF3">
    <property type="entry name" value="MULTIDRUG RESISTANCE PROTEIN YPNP-RELATED"/>
    <property type="match status" value="1"/>
</dbReference>
<dbReference type="PANTHER" id="PTHR43549">
    <property type="entry name" value="MULTIDRUG RESISTANCE PROTEIN YPNP-RELATED"/>
    <property type="match status" value="1"/>
</dbReference>
<feature type="transmembrane region" description="Helical" evidence="7">
    <location>
        <begin position="21"/>
        <end position="42"/>
    </location>
</feature>
<evidence type="ECO:0000313" key="9">
    <source>
        <dbReference type="Proteomes" id="UP000315995"/>
    </source>
</evidence>
<keyword evidence="3" id="KW-1003">Cell membrane</keyword>
<dbReference type="PIRSF" id="PIRSF006603">
    <property type="entry name" value="DinF"/>
    <property type="match status" value="1"/>
</dbReference>
<keyword evidence="4 7" id="KW-0812">Transmembrane</keyword>
<feature type="transmembrane region" description="Helical" evidence="7">
    <location>
        <begin position="396"/>
        <end position="415"/>
    </location>
</feature>
<evidence type="ECO:0000256" key="6">
    <source>
        <dbReference type="ARBA" id="ARBA00023136"/>
    </source>
</evidence>
<dbReference type="InterPro" id="IPR048279">
    <property type="entry name" value="MdtK-like"/>
</dbReference>
<dbReference type="GO" id="GO:0015297">
    <property type="term" value="F:antiporter activity"/>
    <property type="evidence" value="ECO:0007669"/>
    <property type="project" value="InterPro"/>
</dbReference>
<feature type="transmembrane region" description="Helical" evidence="7">
    <location>
        <begin position="323"/>
        <end position="346"/>
    </location>
</feature>
<feature type="transmembrane region" description="Helical" evidence="7">
    <location>
        <begin position="103"/>
        <end position="121"/>
    </location>
</feature>
<proteinExistence type="predicted"/>
<evidence type="ECO:0000256" key="3">
    <source>
        <dbReference type="ARBA" id="ARBA00022475"/>
    </source>
</evidence>
<protein>
    <submittedName>
        <fullName evidence="8">MATE family efflux transporter</fullName>
    </submittedName>
</protein>
<organism evidence="8 9">
    <name type="scientific">Persicimonas caeni</name>
    <dbReference type="NCBI Taxonomy" id="2292766"/>
    <lineage>
        <taxon>Bacteria</taxon>
        <taxon>Deltaproteobacteria</taxon>
        <taxon>Bradymonadales</taxon>
        <taxon>Bradymonadaceae</taxon>
        <taxon>Persicimonas</taxon>
    </lineage>
</organism>
<feature type="transmembrane region" description="Helical" evidence="7">
    <location>
        <begin position="173"/>
        <end position="193"/>
    </location>
</feature>
<keyword evidence="6 7" id="KW-0472">Membrane</keyword>
<dbReference type="InterPro" id="IPR002528">
    <property type="entry name" value="MATE_fam"/>
</dbReference>
<feature type="transmembrane region" description="Helical" evidence="7">
    <location>
        <begin position="421"/>
        <end position="443"/>
    </location>
</feature>
<dbReference type="AlphaFoldDB" id="A0A4Y6PXR7"/>
<accession>A0A4Y6PXR7</accession>
<evidence type="ECO:0000256" key="1">
    <source>
        <dbReference type="ARBA" id="ARBA00004651"/>
    </source>
</evidence>
<feature type="transmembrane region" description="Helical" evidence="7">
    <location>
        <begin position="199"/>
        <end position="223"/>
    </location>
</feature>
<keyword evidence="9" id="KW-1185">Reference proteome</keyword>
<evidence type="ECO:0000256" key="4">
    <source>
        <dbReference type="ARBA" id="ARBA00022692"/>
    </source>
</evidence>
<keyword evidence="2" id="KW-0813">Transport</keyword>
<evidence type="ECO:0000313" key="8">
    <source>
        <dbReference type="EMBL" id="QDG52535.1"/>
    </source>
</evidence>
<dbReference type="Proteomes" id="UP000315995">
    <property type="component" value="Chromosome"/>
</dbReference>
<dbReference type="GO" id="GO:0005886">
    <property type="term" value="C:plasma membrane"/>
    <property type="evidence" value="ECO:0007669"/>
    <property type="project" value="UniProtKB-SubCell"/>
</dbReference>
<keyword evidence="5 7" id="KW-1133">Transmembrane helix</keyword>
<gene>
    <name evidence="8" type="ORF">FIV42_17875</name>
</gene>
<dbReference type="OrthoDB" id="9805232at2"/>
<name>A0A4Y6PXR7_PERCE</name>
<dbReference type="GO" id="GO:0042910">
    <property type="term" value="F:xenobiotic transmembrane transporter activity"/>
    <property type="evidence" value="ECO:0007669"/>
    <property type="project" value="InterPro"/>
</dbReference>
<feature type="transmembrane region" description="Helical" evidence="7">
    <location>
        <begin position="141"/>
        <end position="161"/>
    </location>
</feature>
<dbReference type="Pfam" id="PF01554">
    <property type="entry name" value="MatE"/>
    <property type="match status" value="2"/>
</dbReference>
<dbReference type="InterPro" id="IPR052031">
    <property type="entry name" value="Membrane_Transporter-Flippase"/>
</dbReference>
<reference evidence="8 9" key="1">
    <citation type="submission" date="2019-06" db="EMBL/GenBank/DDBJ databases">
        <title>Persicimonas caeni gen. nov., sp. nov., a predatory bacterium isolated from solar saltern.</title>
        <authorList>
            <person name="Wang S."/>
        </authorList>
    </citation>
    <scope>NUCLEOTIDE SEQUENCE [LARGE SCALE GENOMIC DNA]</scope>
    <source>
        <strain evidence="8 9">YN101</strain>
    </source>
</reference>
<accession>A0A5B8Y9H5</accession>
<evidence type="ECO:0000256" key="2">
    <source>
        <dbReference type="ARBA" id="ARBA00022448"/>
    </source>
</evidence>
<dbReference type="EMBL" id="CP041186">
    <property type="protein sequence ID" value="QDG52535.1"/>
    <property type="molecule type" value="Genomic_DNA"/>
</dbReference>
<feature type="transmembrane region" description="Helical" evidence="7">
    <location>
        <begin position="358"/>
        <end position="376"/>
    </location>
</feature>